<dbReference type="EMBL" id="AP023287">
    <property type="protein sequence ID" value="BCI52799.1"/>
    <property type="molecule type" value="Genomic_DNA"/>
</dbReference>
<sequence>MHAHELIHPWQLATAWATAHRRPQVVVLDAHPAAPHWWSGTHILPESRSHYYPSRCGYLESSEMSRMMGHL</sequence>
<organism evidence="1 2">
    <name type="scientific">Mycolicibacterium litorale</name>
    <dbReference type="NCBI Taxonomy" id="758802"/>
    <lineage>
        <taxon>Bacteria</taxon>
        <taxon>Bacillati</taxon>
        <taxon>Actinomycetota</taxon>
        <taxon>Actinomycetes</taxon>
        <taxon>Mycobacteriales</taxon>
        <taxon>Mycobacteriaceae</taxon>
        <taxon>Mycolicibacterium</taxon>
    </lineage>
</organism>
<accession>A0A6S6P2V9</accession>
<proteinExistence type="predicted"/>
<evidence type="ECO:0000313" key="2">
    <source>
        <dbReference type="Proteomes" id="UP000515734"/>
    </source>
</evidence>
<reference evidence="1 2" key="1">
    <citation type="submission" date="2020-07" db="EMBL/GenBank/DDBJ databases">
        <title>Complete genome sequence of Mycolicibacterium litorale like strain isolated from cardiac implantable electronic device infection.</title>
        <authorList>
            <person name="Fukano H."/>
            <person name="Miyama H."/>
            <person name="Hoshino Y."/>
        </authorList>
    </citation>
    <scope>NUCLEOTIDE SEQUENCE [LARGE SCALE GENOMIC DNA]</scope>
    <source>
        <strain evidence="1 2">NIIDNTM18</strain>
    </source>
</reference>
<dbReference type="Proteomes" id="UP000515734">
    <property type="component" value="Chromosome"/>
</dbReference>
<gene>
    <name evidence="1" type="ORF">NIIDNTM18_20770</name>
</gene>
<protein>
    <submittedName>
        <fullName evidence="1">Uncharacterized protein</fullName>
    </submittedName>
</protein>
<evidence type="ECO:0000313" key="1">
    <source>
        <dbReference type="EMBL" id="BCI52799.1"/>
    </source>
</evidence>
<dbReference type="AlphaFoldDB" id="A0A6S6P2V9"/>
<name>A0A6S6P2V9_9MYCO</name>
<dbReference type="RefSeq" id="WP_185296633.1">
    <property type="nucleotide sequence ID" value="NZ_AP023287.1"/>
</dbReference>